<evidence type="ECO:0008006" key="8">
    <source>
        <dbReference type="Google" id="ProtNLM"/>
    </source>
</evidence>
<feature type="compositionally biased region" description="Polar residues" evidence="5">
    <location>
        <begin position="34"/>
        <end position="49"/>
    </location>
</feature>
<dbReference type="OrthoDB" id="9628807at2759"/>
<evidence type="ECO:0000256" key="3">
    <source>
        <dbReference type="ARBA" id="ARBA00022553"/>
    </source>
</evidence>
<evidence type="ECO:0000313" key="7">
    <source>
        <dbReference type="Proteomes" id="UP000614601"/>
    </source>
</evidence>
<dbReference type="GO" id="GO:0005634">
    <property type="term" value="C:nucleus"/>
    <property type="evidence" value="ECO:0007669"/>
    <property type="project" value="UniProtKB-SubCell"/>
</dbReference>
<organism evidence="6 7">
    <name type="scientific">Bursaphelenchus okinawaensis</name>
    <dbReference type="NCBI Taxonomy" id="465554"/>
    <lineage>
        <taxon>Eukaryota</taxon>
        <taxon>Metazoa</taxon>
        <taxon>Ecdysozoa</taxon>
        <taxon>Nematoda</taxon>
        <taxon>Chromadorea</taxon>
        <taxon>Rhabditida</taxon>
        <taxon>Tylenchina</taxon>
        <taxon>Tylenchomorpha</taxon>
        <taxon>Aphelenchoidea</taxon>
        <taxon>Aphelenchoididae</taxon>
        <taxon>Bursaphelenchus</taxon>
    </lineage>
</organism>
<comment type="similarity">
    <text evidence="2">Belongs to the CDK2AP family.</text>
</comment>
<dbReference type="PANTHER" id="PTHR22607">
    <property type="entry name" value="DELETED IN ORAL CANCER 1/CDK2-ASSOCIATED PROTEIN 1"/>
    <property type="match status" value="1"/>
</dbReference>
<dbReference type="Gene3D" id="6.10.140.1300">
    <property type="match status" value="1"/>
</dbReference>
<dbReference type="EMBL" id="CAJFCW020000006">
    <property type="protein sequence ID" value="CAG9126437.1"/>
    <property type="molecule type" value="Genomic_DNA"/>
</dbReference>
<evidence type="ECO:0000256" key="4">
    <source>
        <dbReference type="ARBA" id="ARBA00023242"/>
    </source>
</evidence>
<feature type="region of interest" description="Disordered" evidence="5">
    <location>
        <begin position="27"/>
        <end position="50"/>
    </location>
</feature>
<dbReference type="InterPro" id="IPR017266">
    <property type="entry name" value="DOC_1/2"/>
</dbReference>
<evidence type="ECO:0000256" key="2">
    <source>
        <dbReference type="ARBA" id="ARBA00008485"/>
    </source>
</evidence>
<accession>A0A811LPJ6</accession>
<gene>
    <name evidence="6" type="ORF">BOKJ2_LOCUS13407</name>
</gene>
<dbReference type="Proteomes" id="UP000783686">
    <property type="component" value="Unassembled WGS sequence"/>
</dbReference>
<comment type="caution">
    <text evidence="6">The sequence shown here is derived from an EMBL/GenBank/DDBJ whole genome shotgun (WGS) entry which is preliminary data.</text>
</comment>
<evidence type="ECO:0000313" key="6">
    <source>
        <dbReference type="EMBL" id="CAD5229348.1"/>
    </source>
</evidence>
<dbReference type="AlphaFoldDB" id="A0A811LPJ6"/>
<dbReference type="PANTHER" id="PTHR22607:SF3">
    <property type="entry name" value="CDK2-ASSOCIATED PROTEIN 1, ISOFORM B"/>
    <property type="match status" value="1"/>
</dbReference>
<reference evidence="6" key="1">
    <citation type="submission" date="2020-09" db="EMBL/GenBank/DDBJ databases">
        <authorList>
            <person name="Kikuchi T."/>
        </authorList>
    </citation>
    <scope>NUCLEOTIDE SEQUENCE</scope>
    <source>
        <strain evidence="6">SH1</strain>
    </source>
</reference>
<protein>
    <recommendedName>
        <fullName evidence="8">Cyclin-dependent kinase 2-associated protein</fullName>
    </recommendedName>
</protein>
<dbReference type="Proteomes" id="UP000614601">
    <property type="component" value="Unassembled WGS sequence"/>
</dbReference>
<name>A0A811LPJ6_9BILA</name>
<keyword evidence="7" id="KW-1185">Reference proteome</keyword>
<keyword evidence="3" id="KW-0597">Phosphoprotein</keyword>
<dbReference type="Pfam" id="PF09806">
    <property type="entry name" value="CDK2AP"/>
    <property type="match status" value="1"/>
</dbReference>
<evidence type="ECO:0000256" key="5">
    <source>
        <dbReference type="SAM" id="MobiDB-lite"/>
    </source>
</evidence>
<sequence length="117" mass="12542">MSMANPEDIARAVAALQSHPALANAVAQAQQAQSNGTASTSAQNASLPQYSVPGPVMAGTSKYTQLLALIEELGKDIRPTYTGNRNCSERLKRGLVHARILVRECLVEIERNAARNQ</sequence>
<proteinExistence type="inferred from homology"/>
<keyword evidence="4" id="KW-0539">Nucleus</keyword>
<dbReference type="EMBL" id="CAJFDH010000006">
    <property type="protein sequence ID" value="CAD5229348.1"/>
    <property type="molecule type" value="Genomic_DNA"/>
</dbReference>
<evidence type="ECO:0000256" key="1">
    <source>
        <dbReference type="ARBA" id="ARBA00004123"/>
    </source>
</evidence>
<dbReference type="GO" id="GO:0005737">
    <property type="term" value="C:cytoplasm"/>
    <property type="evidence" value="ECO:0007669"/>
    <property type="project" value="TreeGrafter"/>
</dbReference>
<comment type="subcellular location">
    <subcellularLocation>
        <location evidence="1">Nucleus</location>
    </subcellularLocation>
</comment>